<comment type="caution">
    <text evidence="3">The sequence shown here is derived from an EMBL/GenBank/DDBJ whole genome shotgun (WGS) entry which is preliminary data.</text>
</comment>
<dbReference type="InterPro" id="IPR025420">
    <property type="entry name" value="DUF4143"/>
</dbReference>
<feature type="domain" description="AAA" evidence="1">
    <location>
        <begin position="37"/>
        <end position="162"/>
    </location>
</feature>
<dbReference type="EMBL" id="NEXC01000091">
    <property type="protein sequence ID" value="PSN82217.1"/>
    <property type="molecule type" value="Genomic_DNA"/>
</dbReference>
<evidence type="ECO:0000259" key="1">
    <source>
        <dbReference type="Pfam" id="PF13173"/>
    </source>
</evidence>
<dbReference type="PANTHER" id="PTHR33295:SF18">
    <property type="entry name" value="AAA+ ATPASE DOMAIN-CONTAINING PROTEIN"/>
    <property type="match status" value="1"/>
</dbReference>
<dbReference type="InterPro" id="IPR027417">
    <property type="entry name" value="P-loop_NTPase"/>
</dbReference>
<dbReference type="Proteomes" id="UP000240880">
    <property type="component" value="Unassembled WGS sequence"/>
</dbReference>
<dbReference type="Pfam" id="PF13173">
    <property type="entry name" value="AAA_14"/>
    <property type="match status" value="1"/>
</dbReference>
<proteinExistence type="predicted"/>
<feature type="domain" description="DUF4143" evidence="2">
    <location>
        <begin position="238"/>
        <end position="382"/>
    </location>
</feature>
<accession>A0A2R6A7A0</accession>
<organism evidence="3 4">
    <name type="scientific">Candidatus Marsarchaeota G1 archaeon OSP_D</name>
    <dbReference type="NCBI Taxonomy" id="1978155"/>
    <lineage>
        <taxon>Archaea</taxon>
        <taxon>Candidatus Marsarchaeota</taxon>
        <taxon>Candidatus Marsarchaeota group 1</taxon>
    </lineage>
</organism>
<evidence type="ECO:0000259" key="2">
    <source>
        <dbReference type="Pfam" id="PF13635"/>
    </source>
</evidence>
<dbReference type="InterPro" id="IPR041682">
    <property type="entry name" value="AAA_14"/>
</dbReference>
<dbReference type="AlphaFoldDB" id="A0A2R6A7A0"/>
<gene>
    <name evidence="3" type="ORF">B9Q01_08690</name>
</gene>
<protein>
    <submittedName>
        <fullName evidence="3">AAA family ATPase</fullName>
    </submittedName>
</protein>
<evidence type="ECO:0000313" key="3">
    <source>
        <dbReference type="EMBL" id="PSN82217.1"/>
    </source>
</evidence>
<dbReference type="SUPFAM" id="SSF52540">
    <property type="entry name" value="P-loop containing nucleoside triphosphate hydrolases"/>
    <property type="match status" value="1"/>
</dbReference>
<reference evidence="3 4" key="1">
    <citation type="submission" date="2017-04" db="EMBL/GenBank/DDBJ databases">
        <title>Novel microbial lineages endemic to geothermal iron-oxide mats fill important gaps in the evolutionary history of Archaea.</title>
        <authorList>
            <person name="Jay Z.J."/>
            <person name="Beam J.P."/>
            <person name="Dlakic M."/>
            <person name="Rusch D.B."/>
            <person name="Kozubal M.A."/>
            <person name="Inskeep W.P."/>
        </authorList>
    </citation>
    <scope>NUCLEOTIDE SEQUENCE [LARGE SCALE GENOMIC DNA]</scope>
    <source>
        <strain evidence="3">OSP_D</strain>
    </source>
</reference>
<dbReference type="PANTHER" id="PTHR33295">
    <property type="entry name" value="ATPASE"/>
    <property type="match status" value="1"/>
</dbReference>
<sequence>MNFQNPWWVDKKSIYEDEQVKKALLCNPKFIPSPLQESVLLMGPRQVGKTTFLKTSIMNLLERGVEPTKILFFSCESLKDKEDLISLLHEYRTFVNSQEAYTFLDEVTFVKEWNTALLHLFNAGYLRNTLVFVSGSSSVSLKKETLPGRPLKKVVFYPLNFRVLYNLFFRKIELPTLNVFDVKEFYKNAIKLSPYLNELNKALLEYVKRGGFLATNYVTGDPLNSLYETYKDAILSDLAKLGREERVFRELAEKVLDFYASRISENTIAKETSIGSHNTVASYLELLQNLFVLRVFRKIENGRVNNKSFKKIYFTDPFIYRVVKRYTKGVGSIENSEVARIVEGIVGEHLAREYEHTGYTFFKGGKEVDFVINQIGIEVKWGKAKPGDLKLERGYVLSFDTIDFESGKAVLPVSMFLYALSSDRVFYSL</sequence>
<evidence type="ECO:0000313" key="4">
    <source>
        <dbReference type="Proteomes" id="UP000240880"/>
    </source>
</evidence>
<dbReference type="Pfam" id="PF13635">
    <property type="entry name" value="DUF4143"/>
    <property type="match status" value="1"/>
</dbReference>
<dbReference type="Gene3D" id="3.40.50.300">
    <property type="entry name" value="P-loop containing nucleotide triphosphate hydrolases"/>
    <property type="match status" value="1"/>
</dbReference>
<name>A0A2R6A7A0_9ARCH</name>